<protein>
    <submittedName>
        <fullName evidence="2">Uncharacterized protein</fullName>
    </submittedName>
</protein>
<name>A0A1D7Y4E5_9ACTN</name>
<proteinExistence type="predicted"/>
<feature type="region of interest" description="Disordered" evidence="1">
    <location>
        <begin position="1"/>
        <end position="191"/>
    </location>
</feature>
<evidence type="ECO:0000256" key="1">
    <source>
        <dbReference type="SAM" id="MobiDB-lite"/>
    </source>
</evidence>
<feature type="region of interest" description="Disordered" evidence="1">
    <location>
        <begin position="319"/>
        <end position="364"/>
    </location>
</feature>
<feature type="compositionally biased region" description="Polar residues" evidence="1">
    <location>
        <begin position="237"/>
        <end position="270"/>
    </location>
</feature>
<feature type="region of interest" description="Disordered" evidence="1">
    <location>
        <begin position="204"/>
        <end position="277"/>
    </location>
</feature>
<dbReference type="KEGG" id="spun:BFF78_04875"/>
<keyword evidence="3" id="KW-1185">Reference proteome</keyword>
<dbReference type="EMBL" id="CP017248">
    <property type="protein sequence ID" value="AOR30471.1"/>
    <property type="molecule type" value="Genomic_DNA"/>
</dbReference>
<feature type="compositionally biased region" description="Low complexity" evidence="1">
    <location>
        <begin position="58"/>
        <end position="68"/>
    </location>
</feature>
<reference evidence="3" key="1">
    <citation type="submission" date="2016-09" db="EMBL/GenBank/DDBJ databases">
        <title>Streptomyces puniciscabiei strain:TW1S1 Genome sequencing and assembly.</title>
        <authorList>
            <person name="Kim M.-K."/>
            <person name="Kim S.B."/>
        </authorList>
    </citation>
    <scope>NUCLEOTIDE SEQUENCE [LARGE SCALE GENOMIC DNA]</scope>
    <source>
        <strain evidence="3">TW1S1</strain>
    </source>
</reference>
<feature type="compositionally biased region" description="Low complexity" evidence="1">
    <location>
        <begin position="80"/>
        <end position="101"/>
    </location>
</feature>
<feature type="compositionally biased region" description="Low complexity" evidence="1">
    <location>
        <begin position="319"/>
        <end position="337"/>
    </location>
</feature>
<gene>
    <name evidence="2" type="ORF">BFF78_04875</name>
</gene>
<sequence length="481" mass="48809">MAPVGADAGARIATETIPANRDTPRPAPSCRDEFRPWGGAPLTDRAKPAGRAGTAQPKAAGSSGSSTSAKRKVSSRISRTKPTAATPQALAAAAPSPMRAASRGRTRQPGSTPATADSRAQPTCITDSPPIACRASVRAYRTPDRPAASSATTVYPPNAARSRSSRANSSGIRSPRPSTPSAEGTSAPATAMTTTVVAATLWSPSQSAHHARKPSGTTPSAARPTRAPAAGRGADWVSTTGVSTRSTAPATACTQNTVSPRTEASSSLAVGSSMAGPAQATTAKWTLSARCRPRPCGCVESISAVAPAVITAAATPCTAREASSTSESTVTAAATAARLDRAKPPISTRRCPSASPSAPASTGSAAKHTLYTLGGQVSPWKGSCERTAIHGSPTVKTVVSKTTTTWAAASTPPPARRAAVRSLPRASTRFAPSSVVRPLSVDCMTAKSPRRVPHRPGHSSVRVFPAAAPVSLWSAAGRWGD</sequence>
<evidence type="ECO:0000313" key="2">
    <source>
        <dbReference type="EMBL" id="AOR30471.1"/>
    </source>
</evidence>
<accession>A0A1D7Y4E5</accession>
<feature type="compositionally biased region" description="Polar residues" evidence="1">
    <location>
        <begin position="108"/>
        <end position="126"/>
    </location>
</feature>
<dbReference type="Proteomes" id="UP000094960">
    <property type="component" value="Chromosome"/>
</dbReference>
<feature type="compositionally biased region" description="Low complexity" evidence="1">
    <location>
        <begin position="158"/>
        <end position="170"/>
    </location>
</feature>
<feature type="compositionally biased region" description="Low complexity" evidence="1">
    <location>
        <begin position="216"/>
        <end position="234"/>
    </location>
</feature>
<feature type="compositionally biased region" description="Low complexity" evidence="1">
    <location>
        <begin position="352"/>
        <end position="364"/>
    </location>
</feature>
<dbReference type="AlphaFoldDB" id="A0A1D7Y4E5"/>
<evidence type="ECO:0000313" key="3">
    <source>
        <dbReference type="Proteomes" id="UP000094960"/>
    </source>
</evidence>
<organism evidence="2 3">
    <name type="scientific">Streptomyces fodineus</name>
    <dbReference type="NCBI Taxonomy" id="1904616"/>
    <lineage>
        <taxon>Bacteria</taxon>
        <taxon>Bacillati</taxon>
        <taxon>Actinomycetota</taxon>
        <taxon>Actinomycetes</taxon>
        <taxon>Kitasatosporales</taxon>
        <taxon>Streptomycetaceae</taxon>
        <taxon>Streptomyces</taxon>
    </lineage>
</organism>